<dbReference type="InParanoid" id="A0A6P5JJB8"/>
<evidence type="ECO:0000313" key="3">
    <source>
        <dbReference type="Proteomes" id="UP000515140"/>
    </source>
</evidence>
<evidence type="ECO:0000256" key="1">
    <source>
        <dbReference type="SAM" id="MobiDB-lite"/>
    </source>
</evidence>
<dbReference type="RefSeq" id="XP_020833428.1">
    <property type="nucleotide sequence ID" value="XM_020977769.1"/>
</dbReference>
<dbReference type="PANTHER" id="PTHR23232:SF163">
    <property type="entry name" value="ZINC FINGER PROTEIN 589"/>
    <property type="match status" value="1"/>
</dbReference>
<accession>A0A6P5JJB8</accession>
<organism evidence="3 4">
    <name type="scientific">Phascolarctos cinereus</name>
    <name type="common">Koala</name>
    <dbReference type="NCBI Taxonomy" id="38626"/>
    <lineage>
        <taxon>Eukaryota</taxon>
        <taxon>Metazoa</taxon>
        <taxon>Chordata</taxon>
        <taxon>Craniata</taxon>
        <taxon>Vertebrata</taxon>
        <taxon>Euteleostomi</taxon>
        <taxon>Mammalia</taxon>
        <taxon>Metatheria</taxon>
        <taxon>Diprotodontia</taxon>
        <taxon>Phascolarctidae</taxon>
        <taxon>Phascolarctos</taxon>
    </lineage>
</organism>
<dbReference type="Gene3D" id="6.10.140.140">
    <property type="match status" value="1"/>
</dbReference>
<dbReference type="GeneID" id="110201896"/>
<sequence>MATPLSLQVPAPPEQIGFLSPKMEENDPGPQGFLQGGDQSLTILPGMMGTCQRPQRPEHKDWTQILEKKAVLSQDLPFPTEGSTEKEGMDAGRPTAGSQEPVTFKDVAVDFSQDEWGHLDTAQRHLYRDVMLENYRNLVSLGLVRAQSEVVSHLERGDEPWRPERGELRGTHPVQLIQRAKMGARWTSPHNS</sequence>
<dbReference type="PROSITE" id="PS50805">
    <property type="entry name" value="KRAB"/>
    <property type="match status" value="1"/>
</dbReference>
<name>A0A6P5JJB8_PHACI</name>
<feature type="region of interest" description="Disordered" evidence="1">
    <location>
        <begin position="76"/>
        <end position="101"/>
    </location>
</feature>
<dbReference type="Pfam" id="PF01352">
    <property type="entry name" value="KRAB"/>
    <property type="match status" value="1"/>
</dbReference>
<dbReference type="InterPro" id="IPR050169">
    <property type="entry name" value="Krueppel_C2H2_ZnF"/>
</dbReference>
<dbReference type="KEGG" id="pcw:110201896"/>
<dbReference type="CDD" id="cd07765">
    <property type="entry name" value="KRAB_A-box"/>
    <property type="match status" value="1"/>
</dbReference>
<dbReference type="PANTHER" id="PTHR23232">
    <property type="entry name" value="KRAB DOMAIN C2H2 ZINC FINGER"/>
    <property type="match status" value="1"/>
</dbReference>
<proteinExistence type="predicted"/>
<gene>
    <name evidence="4" type="primary">LOC110201896</name>
</gene>
<dbReference type="AlphaFoldDB" id="A0A6P5JJB8"/>
<dbReference type="Proteomes" id="UP000515140">
    <property type="component" value="Unplaced"/>
</dbReference>
<evidence type="ECO:0000259" key="2">
    <source>
        <dbReference type="PROSITE" id="PS50805"/>
    </source>
</evidence>
<dbReference type="InterPro" id="IPR001909">
    <property type="entry name" value="KRAB"/>
</dbReference>
<reference evidence="4" key="1">
    <citation type="submission" date="2025-08" db="UniProtKB">
        <authorList>
            <consortium name="RefSeq"/>
        </authorList>
    </citation>
    <scope>IDENTIFICATION</scope>
    <source>
        <tissue evidence="4">Spleen</tissue>
    </source>
</reference>
<dbReference type="InterPro" id="IPR036051">
    <property type="entry name" value="KRAB_dom_sf"/>
</dbReference>
<dbReference type="SMART" id="SM00349">
    <property type="entry name" value="KRAB"/>
    <property type="match status" value="1"/>
</dbReference>
<protein>
    <submittedName>
        <fullName evidence="4">Zinc finger protein ZFP69-like</fullName>
    </submittedName>
</protein>
<dbReference type="GO" id="GO:0006355">
    <property type="term" value="P:regulation of DNA-templated transcription"/>
    <property type="evidence" value="ECO:0007669"/>
    <property type="project" value="InterPro"/>
</dbReference>
<feature type="domain" description="KRAB" evidence="2">
    <location>
        <begin position="102"/>
        <end position="173"/>
    </location>
</feature>
<evidence type="ECO:0000313" key="4">
    <source>
        <dbReference type="RefSeq" id="XP_020833428.1"/>
    </source>
</evidence>
<keyword evidence="3" id="KW-1185">Reference proteome</keyword>
<dbReference type="SUPFAM" id="SSF109640">
    <property type="entry name" value="KRAB domain (Kruppel-associated box)"/>
    <property type="match status" value="1"/>
</dbReference>